<keyword evidence="3" id="KW-1185">Reference proteome</keyword>
<name>A0ABW4S192_9RHOB</name>
<keyword evidence="1" id="KW-0732">Signal</keyword>
<dbReference type="Proteomes" id="UP001597353">
    <property type="component" value="Unassembled WGS sequence"/>
</dbReference>
<sequence length="161" mass="16646">MTKPLLAAMAALMVLSACSSVRESRANPLNWFGGGGGSRSAPGTLEPPGGFRVAEADARPLVAEVTQMSVEPMPGGVIVRATALQPTQGYWEAALVPENDGRPVDGVMTFRFVALPPLTPSAVSTPQSRLVTAAAYVPDSRLAGVRQITVLGSTASRSSGR</sequence>
<proteinExistence type="predicted"/>
<protein>
    <recommendedName>
        <fullName evidence="4">Lipoprotein</fullName>
    </recommendedName>
</protein>
<organism evidence="2 3">
    <name type="scientific">Halodurantibacterium flavum</name>
    <dbReference type="NCBI Taxonomy" id="1382802"/>
    <lineage>
        <taxon>Bacteria</taxon>
        <taxon>Pseudomonadati</taxon>
        <taxon>Pseudomonadota</taxon>
        <taxon>Alphaproteobacteria</taxon>
        <taxon>Rhodobacterales</taxon>
        <taxon>Paracoccaceae</taxon>
        <taxon>Halodurantibacterium</taxon>
    </lineage>
</organism>
<evidence type="ECO:0000313" key="2">
    <source>
        <dbReference type="EMBL" id="MFD1911365.1"/>
    </source>
</evidence>
<dbReference type="RefSeq" id="WP_390259697.1">
    <property type="nucleotide sequence ID" value="NZ_JBHUGH010000003.1"/>
</dbReference>
<dbReference type="PROSITE" id="PS51257">
    <property type="entry name" value="PROKAR_LIPOPROTEIN"/>
    <property type="match status" value="1"/>
</dbReference>
<evidence type="ECO:0000256" key="1">
    <source>
        <dbReference type="SAM" id="SignalP"/>
    </source>
</evidence>
<dbReference type="EMBL" id="JBHUGH010000003">
    <property type="protein sequence ID" value="MFD1911365.1"/>
    <property type="molecule type" value="Genomic_DNA"/>
</dbReference>
<feature type="signal peptide" evidence="1">
    <location>
        <begin position="1"/>
        <end position="19"/>
    </location>
</feature>
<accession>A0ABW4S192</accession>
<evidence type="ECO:0000313" key="3">
    <source>
        <dbReference type="Proteomes" id="UP001597353"/>
    </source>
</evidence>
<comment type="caution">
    <text evidence="2">The sequence shown here is derived from an EMBL/GenBank/DDBJ whole genome shotgun (WGS) entry which is preliminary data.</text>
</comment>
<gene>
    <name evidence="2" type="ORF">ACFSGJ_03945</name>
</gene>
<feature type="chain" id="PRO_5047148165" description="Lipoprotein" evidence="1">
    <location>
        <begin position="20"/>
        <end position="161"/>
    </location>
</feature>
<evidence type="ECO:0008006" key="4">
    <source>
        <dbReference type="Google" id="ProtNLM"/>
    </source>
</evidence>
<reference evidence="3" key="1">
    <citation type="journal article" date="2019" name="Int. J. Syst. Evol. Microbiol.">
        <title>The Global Catalogue of Microorganisms (GCM) 10K type strain sequencing project: providing services to taxonomists for standard genome sequencing and annotation.</title>
        <authorList>
            <consortium name="The Broad Institute Genomics Platform"/>
            <consortium name="The Broad Institute Genome Sequencing Center for Infectious Disease"/>
            <person name="Wu L."/>
            <person name="Ma J."/>
        </authorList>
    </citation>
    <scope>NUCLEOTIDE SEQUENCE [LARGE SCALE GENOMIC DNA]</scope>
    <source>
        <strain evidence="3">CGMCC 4.7242</strain>
    </source>
</reference>